<evidence type="ECO:0000256" key="5">
    <source>
        <dbReference type="RuleBase" id="RU000477"/>
    </source>
</evidence>
<feature type="transmembrane region" description="Helical" evidence="6">
    <location>
        <begin position="88"/>
        <end position="104"/>
    </location>
</feature>
<accession>A0A5N5NM89</accession>
<evidence type="ECO:0000313" key="8">
    <source>
        <dbReference type="Proteomes" id="UP000326939"/>
    </source>
</evidence>
<evidence type="ECO:0000256" key="4">
    <source>
        <dbReference type="ARBA" id="ARBA00023136"/>
    </source>
</evidence>
<dbReference type="InterPro" id="IPR023271">
    <property type="entry name" value="Aquaporin-like"/>
</dbReference>
<proteinExistence type="inferred from homology"/>
<dbReference type="GO" id="GO:0016020">
    <property type="term" value="C:membrane"/>
    <property type="evidence" value="ECO:0007669"/>
    <property type="project" value="UniProtKB-SubCell"/>
</dbReference>
<gene>
    <name evidence="7" type="ORF">DKX38_002493</name>
</gene>
<dbReference type="Proteomes" id="UP000326939">
    <property type="component" value="Chromosome 2"/>
</dbReference>
<feature type="transmembrane region" description="Helical" evidence="6">
    <location>
        <begin position="110"/>
        <end position="130"/>
    </location>
</feature>
<dbReference type="InterPro" id="IPR000425">
    <property type="entry name" value="MIP"/>
</dbReference>
<dbReference type="Gene3D" id="1.20.1080.10">
    <property type="entry name" value="Glycerol uptake facilitator protein"/>
    <property type="match status" value="2"/>
</dbReference>
<dbReference type="AlphaFoldDB" id="A0A5N5NM89"/>
<comment type="similarity">
    <text evidence="5">Belongs to the MIP/aquaporin (TC 1.A.8) family.</text>
</comment>
<dbReference type="EMBL" id="VDCV01000002">
    <property type="protein sequence ID" value="KAB5568700.1"/>
    <property type="molecule type" value="Genomic_DNA"/>
</dbReference>
<evidence type="ECO:0000256" key="2">
    <source>
        <dbReference type="ARBA" id="ARBA00022692"/>
    </source>
</evidence>
<evidence type="ECO:0000256" key="6">
    <source>
        <dbReference type="SAM" id="Phobius"/>
    </source>
</evidence>
<reference evidence="8" key="1">
    <citation type="journal article" date="2019" name="Gigascience">
        <title>De novo genome assembly of the endangered Acer yangbiense, a plant species with extremely small populations endemic to Yunnan Province, China.</title>
        <authorList>
            <person name="Yang J."/>
            <person name="Wariss H.M."/>
            <person name="Tao L."/>
            <person name="Zhang R."/>
            <person name="Yun Q."/>
            <person name="Hollingsworth P."/>
            <person name="Dao Z."/>
            <person name="Luo G."/>
            <person name="Guo H."/>
            <person name="Ma Y."/>
            <person name="Sun W."/>
        </authorList>
    </citation>
    <scope>NUCLEOTIDE SEQUENCE [LARGE SCALE GENOMIC DNA]</scope>
    <source>
        <strain evidence="8">cv. br00</strain>
    </source>
</reference>
<sequence>MYKNLSKTCDININVAYKLMYKNAQLWQKQRQQVLPENGCLPIMLPCLISRRWDSLFLPLQQWLIHCLLLTEMFTSLLFFLKQIVAELTGTYILVFVGCGAALSDEVQRVNMSGIAIMWGAALIAAIYALGHVSGAHFNPAGSIALAVARKFSWKQVPIYILAQYSDPTSDLEAIVWEFIITFILMITIGGGATDPRASKDLSGVAIGGAAMFNAMIAGPITGASMNPARSLGPALVSGVYKSLWVYTVSPILYSVIRAPEPARPEDTNKSTCNNLYLHADP</sequence>
<evidence type="ECO:0000256" key="1">
    <source>
        <dbReference type="ARBA" id="ARBA00004141"/>
    </source>
</evidence>
<keyword evidence="8" id="KW-1185">Reference proteome</keyword>
<comment type="subcellular location">
    <subcellularLocation>
        <location evidence="1">Membrane</location>
        <topology evidence="1">Multi-pass membrane protein</topology>
    </subcellularLocation>
</comment>
<evidence type="ECO:0000313" key="7">
    <source>
        <dbReference type="EMBL" id="KAB5568700.1"/>
    </source>
</evidence>
<feature type="transmembrane region" description="Helical" evidence="6">
    <location>
        <begin position="174"/>
        <end position="193"/>
    </location>
</feature>
<evidence type="ECO:0000256" key="3">
    <source>
        <dbReference type="ARBA" id="ARBA00022989"/>
    </source>
</evidence>
<dbReference type="Pfam" id="PF00230">
    <property type="entry name" value="MIP"/>
    <property type="match status" value="2"/>
</dbReference>
<comment type="caution">
    <text evidence="7">The sequence shown here is derived from an EMBL/GenBank/DDBJ whole genome shotgun (WGS) entry which is preliminary data.</text>
</comment>
<dbReference type="PANTHER" id="PTHR45724">
    <property type="entry name" value="AQUAPORIN NIP2-1"/>
    <property type="match status" value="1"/>
</dbReference>
<name>A0A5N5NM89_9ROSI</name>
<dbReference type="InterPro" id="IPR034294">
    <property type="entry name" value="Aquaporin_transptr"/>
</dbReference>
<protein>
    <recommendedName>
        <fullName evidence="9">Aquaporin</fullName>
    </recommendedName>
</protein>
<feature type="transmembrane region" description="Helical" evidence="6">
    <location>
        <begin position="205"/>
        <end position="223"/>
    </location>
</feature>
<dbReference type="PANTHER" id="PTHR45724:SF21">
    <property type="entry name" value="MAJOR INTRINSIC PROTEIN"/>
    <property type="match status" value="1"/>
</dbReference>
<evidence type="ECO:0008006" key="9">
    <source>
        <dbReference type="Google" id="ProtNLM"/>
    </source>
</evidence>
<keyword evidence="2 5" id="KW-0812">Transmembrane</keyword>
<dbReference type="SUPFAM" id="SSF81338">
    <property type="entry name" value="Aquaporin-like"/>
    <property type="match status" value="1"/>
</dbReference>
<keyword evidence="3 6" id="KW-1133">Transmembrane helix</keyword>
<dbReference type="GO" id="GO:0015267">
    <property type="term" value="F:channel activity"/>
    <property type="evidence" value="ECO:0007669"/>
    <property type="project" value="InterPro"/>
</dbReference>
<keyword evidence="4 6" id="KW-0472">Membrane</keyword>
<dbReference type="PRINTS" id="PR00783">
    <property type="entry name" value="MINTRINSICP"/>
</dbReference>
<keyword evidence="5" id="KW-0813">Transport</keyword>
<organism evidence="7 8">
    <name type="scientific">Salix brachista</name>
    <dbReference type="NCBI Taxonomy" id="2182728"/>
    <lineage>
        <taxon>Eukaryota</taxon>
        <taxon>Viridiplantae</taxon>
        <taxon>Streptophyta</taxon>
        <taxon>Embryophyta</taxon>
        <taxon>Tracheophyta</taxon>
        <taxon>Spermatophyta</taxon>
        <taxon>Magnoliopsida</taxon>
        <taxon>eudicotyledons</taxon>
        <taxon>Gunneridae</taxon>
        <taxon>Pentapetalae</taxon>
        <taxon>rosids</taxon>
        <taxon>fabids</taxon>
        <taxon>Malpighiales</taxon>
        <taxon>Salicaceae</taxon>
        <taxon>Saliceae</taxon>
        <taxon>Salix</taxon>
    </lineage>
</organism>